<gene>
    <name evidence="9" type="ORF">HMPREF0645_1025</name>
</gene>
<dbReference type="InterPro" id="IPR012944">
    <property type="entry name" value="SusD_RagB_dom"/>
</dbReference>
<organism evidence="9 10">
    <name type="scientific">Hallella bergensis DSM 17361</name>
    <dbReference type="NCBI Taxonomy" id="585502"/>
    <lineage>
        <taxon>Bacteria</taxon>
        <taxon>Pseudomonadati</taxon>
        <taxon>Bacteroidota</taxon>
        <taxon>Bacteroidia</taxon>
        <taxon>Bacteroidales</taxon>
        <taxon>Prevotellaceae</taxon>
        <taxon>Hallella</taxon>
    </lineage>
</organism>
<keyword evidence="5" id="KW-0998">Cell outer membrane</keyword>
<dbReference type="Gene3D" id="1.25.40.390">
    <property type="match status" value="1"/>
</dbReference>
<evidence type="ECO:0000256" key="1">
    <source>
        <dbReference type="ARBA" id="ARBA00004442"/>
    </source>
</evidence>
<evidence type="ECO:0000256" key="2">
    <source>
        <dbReference type="ARBA" id="ARBA00006275"/>
    </source>
</evidence>
<dbReference type="Proteomes" id="UP000003160">
    <property type="component" value="Unassembled WGS sequence"/>
</dbReference>
<name>D1PVP0_9BACT</name>
<dbReference type="eggNOG" id="COG3193">
    <property type="taxonomic scope" value="Bacteria"/>
</dbReference>
<dbReference type="SUPFAM" id="SSF48452">
    <property type="entry name" value="TPR-like"/>
    <property type="match status" value="1"/>
</dbReference>
<dbReference type="Gene3D" id="1.25.40.900">
    <property type="match status" value="1"/>
</dbReference>
<evidence type="ECO:0000256" key="6">
    <source>
        <dbReference type="SAM" id="SignalP"/>
    </source>
</evidence>
<comment type="subcellular location">
    <subcellularLocation>
        <location evidence="1">Cell outer membrane</location>
    </subcellularLocation>
</comment>
<dbReference type="InterPro" id="IPR011990">
    <property type="entry name" value="TPR-like_helical_dom_sf"/>
</dbReference>
<keyword evidence="10" id="KW-1185">Reference proteome</keyword>
<feature type="domain" description="SusD-like N-terminal" evidence="8">
    <location>
        <begin position="28"/>
        <end position="240"/>
    </location>
</feature>
<evidence type="ECO:0000313" key="10">
    <source>
        <dbReference type="Proteomes" id="UP000003160"/>
    </source>
</evidence>
<dbReference type="EMBL" id="ACKS01000039">
    <property type="protein sequence ID" value="EFA44610.1"/>
    <property type="molecule type" value="Genomic_DNA"/>
</dbReference>
<feature type="domain" description="RagB/SusD" evidence="7">
    <location>
        <begin position="331"/>
        <end position="469"/>
    </location>
</feature>
<evidence type="ECO:0000259" key="7">
    <source>
        <dbReference type="Pfam" id="PF07980"/>
    </source>
</evidence>
<evidence type="ECO:0000313" key="9">
    <source>
        <dbReference type="EMBL" id="EFA44610.1"/>
    </source>
</evidence>
<feature type="signal peptide" evidence="6">
    <location>
        <begin position="1"/>
        <end position="24"/>
    </location>
</feature>
<dbReference type="HOGENOM" id="CLU_015553_3_5_10"/>
<dbReference type="OrthoDB" id="630434at2"/>
<dbReference type="GO" id="GO:0009279">
    <property type="term" value="C:cell outer membrane"/>
    <property type="evidence" value="ECO:0007669"/>
    <property type="project" value="UniProtKB-SubCell"/>
</dbReference>
<sequence length="473" mass="53436">MKQKRKSFLYIVAGLILSSSLLQSCDSFLDVEERGRATIPSFLSDPNGLKAGLTGAYKTLYDYYNSEFTKYPDVAGNMAFLTVTSSGANMIDQYNYTSAADQETSAVGHIWRKIFVTLSNVNNIIQYEPVVEASYPTETDQCRNLLGQALFLRALCHFDLCRVYAQPYNYTADASHLGVPVLTITPGPDDNVSRQSVKQVYERILEDLGEASKLLTDQVATDAHYASLQSVNALYARVYLYMEDWQKALQHAKLAIHDQKLSQGEDYLKLFDDLAYQGEAVLRLSGQDLMGGLRSFYESSCVPADTLLSLYDKEDIRLMLLNRDDTVKCLKYRATKIPDNQPTRNDPFVFRLSELYLTAAEAACNLGQYDVARTYVGAIVSRAVGEQRSNDILSECTDANLINLIRKERIKELCFEGHQLYDITRWKQDLVRENKTNSVVKQMKYPSDYFVLPIPQAELNANTNMQPNPTVNQ</sequence>
<feature type="chain" id="PRO_5003026661" evidence="6">
    <location>
        <begin position="25"/>
        <end position="473"/>
    </location>
</feature>
<proteinExistence type="inferred from homology"/>
<evidence type="ECO:0000256" key="5">
    <source>
        <dbReference type="ARBA" id="ARBA00023237"/>
    </source>
</evidence>
<dbReference type="InterPro" id="IPR033985">
    <property type="entry name" value="SusD-like_N"/>
</dbReference>
<protein>
    <submittedName>
        <fullName evidence="9">SusD family protein</fullName>
    </submittedName>
</protein>
<accession>D1PVP0</accession>
<dbReference type="AlphaFoldDB" id="D1PVP0"/>
<evidence type="ECO:0000256" key="4">
    <source>
        <dbReference type="ARBA" id="ARBA00023136"/>
    </source>
</evidence>
<keyword evidence="3 6" id="KW-0732">Signal</keyword>
<evidence type="ECO:0000256" key="3">
    <source>
        <dbReference type="ARBA" id="ARBA00022729"/>
    </source>
</evidence>
<comment type="similarity">
    <text evidence="2">Belongs to the SusD family.</text>
</comment>
<keyword evidence="4" id="KW-0472">Membrane</keyword>
<dbReference type="PROSITE" id="PS51257">
    <property type="entry name" value="PROKAR_LIPOPROTEIN"/>
    <property type="match status" value="1"/>
</dbReference>
<dbReference type="Gene3D" id="2.20.20.130">
    <property type="match status" value="1"/>
</dbReference>
<dbReference type="Pfam" id="PF07980">
    <property type="entry name" value="SusD_RagB"/>
    <property type="match status" value="1"/>
</dbReference>
<dbReference type="Pfam" id="PF14322">
    <property type="entry name" value="SusD-like_3"/>
    <property type="match status" value="1"/>
</dbReference>
<reference evidence="9 10" key="1">
    <citation type="submission" date="2009-10" db="EMBL/GenBank/DDBJ databases">
        <authorList>
            <person name="Qin X."/>
            <person name="Bachman B."/>
            <person name="Battles P."/>
            <person name="Bell A."/>
            <person name="Bess C."/>
            <person name="Bickham C."/>
            <person name="Chaboub L."/>
            <person name="Chen D."/>
            <person name="Coyle M."/>
            <person name="Deiros D.R."/>
            <person name="Dinh H."/>
            <person name="Forbes L."/>
            <person name="Fowler G."/>
            <person name="Francisco L."/>
            <person name="Fu Q."/>
            <person name="Gubbala S."/>
            <person name="Hale W."/>
            <person name="Han Y."/>
            <person name="Hemphill L."/>
            <person name="Highlander S.K."/>
            <person name="Hirani K."/>
            <person name="Hogues M."/>
            <person name="Jackson L."/>
            <person name="Jakkamsetti A."/>
            <person name="Javaid M."/>
            <person name="Jiang H."/>
            <person name="Korchina V."/>
            <person name="Kovar C."/>
            <person name="Lara F."/>
            <person name="Lee S."/>
            <person name="Mata R."/>
            <person name="Mathew T."/>
            <person name="Moen C."/>
            <person name="Morales K."/>
            <person name="Munidasa M."/>
            <person name="Nazareth L."/>
            <person name="Ngo R."/>
            <person name="Nguyen L."/>
            <person name="Okwuonu G."/>
            <person name="Ongeri F."/>
            <person name="Patil S."/>
            <person name="Petrosino J."/>
            <person name="Pham C."/>
            <person name="Pham P."/>
            <person name="Pu L.-L."/>
            <person name="Puazo M."/>
            <person name="Raj R."/>
            <person name="Reid J."/>
            <person name="Rouhana J."/>
            <person name="Saada N."/>
            <person name="Shang Y."/>
            <person name="Simmons D."/>
            <person name="Thornton R."/>
            <person name="Warren J."/>
            <person name="Weissenberger G."/>
            <person name="Zhang J."/>
            <person name="Zhang L."/>
            <person name="Zhou C."/>
            <person name="Zhu D."/>
            <person name="Muzny D."/>
            <person name="Worley K."/>
            <person name="Gibbs R."/>
        </authorList>
    </citation>
    <scope>NUCLEOTIDE SEQUENCE [LARGE SCALE GENOMIC DNA]</scope>
    <source>
        <strain evidence="9 10">DSM 17361</strain>
    </source>
</reference>
<comment type="caution">
    <text evidence="9">The sequence shown here is derived from an EMBL/GenBank/DDBJ whole genome shotgun (WGS) entry which is preliminary data.</text>
</comment>
<dbReference type="RefSeq" id="WP_007173139.1">
    <property type="nucleotide sequence ID" value="NZ_GG704780.1"/>
</dbReference>
<evidence type="ECO:0000259" key="8">
    <source>
        <dbReference type="Pfam" id="PF14322"/>
    </source>
</evidence>